<evidence type="ECO:0000256" key="3">
    <source>
        <dbReference type="ARBA" id="ARBA00022475"/>
    </source>
</evidence>
<dbReference type="OrthoDB" id="9805019at2"/>
<comment type="similarity">
    <text evidence="9">Belongs to the SecD/SecF family. SecD subfamily.</text>
</comment>
<organism evidence="12 13">
    <name type="scientific">Papillibacter cinnamivorans DSM 12816</name>
    <dbReference type="NCBI Taxonomy" id="1122930"/>
    <lineage>
        <taxon>Bacteria</taxon>
        <taxon>Bacillati</taxon>
        <taxon>Bacillota</taxon>
        <taxon>Clostridia</taxon>
        <taxon>Eubacteriales</taxon>
        <taxon>Oscillospiraceae</taxon>
        <taxon>Papillibacter</taxon>
    </lineage>
</organism>
<keyword evidence="6 9" id="KW-1133">Transmembrane helix</keyword>
<feature type="domain" description="SecDF P1 head subdomain" evidence="11">
    <location>
        <begin position="135"/>
        <end position="230"/>
    </location>
</feature>
<dbReference type="InterPro" id="IPR048634">
    <property type="entry name" value="SecD_SecF_C"/>
</dbReference>
<evidence type="ECO:0000256" key="9">
    <source>
        <dbReference type="HAMAP-Rule" id="MF_01463"/>
    </source>
</evidence>
<dbReference type="GO" id="GO:0043952">
    <property type="term" value="P:protein transport by the Sec complex"/>
    <property type="evidence" value="ECO:0007669"/>
    <property type="project" value="UniProtKB-UniRule"/>
</dbReference>
<evidence type="ECO:0000256" key="6">
    <source>
        <dbReference type="ARBA" id="ARBA00022989"/>
    </source>
</evidence>
<evidence type="ECO:0000256" key="1">
    <source>
        <dbReference type="ARBA" id="ARBA00004651"/>
    </source>
</evidence>
<dbReference type="GO" id="GO:0015450">
    <property type="term" value="F:protein-transporting ATPase activity"/>
    <property type="evidence" value="ECO:0007669"/>
    <property type="project" value="InterPro"/>
</dbReference>
<dbReference type="Pfam" id="PF02355">
    <property type="entry name" value="SecD_SecF_C"/>
    <property type="match status" value="1"/>
</dbReference>
<evidence type="ECO:0000256" key="4">
    <source>
        <dbReference type="ARBA" id="ARBA00022692"/>
    </source>
</evidence>
<evidence type="ECO:0000256" key="8">
    <source>
        <dbReference type="ARBA" id="ARBA00023136"/>
    </source>
</evidence>
<evidence type="ECO:0000259" key="10">
    <source>
        <dbReference type="Pfam" id="PF02355"/>
    </source>
</evidence>
<dbReference type="GO" id="GO:0006605">
    <property type="term" value="P:protein targeting"/>
    <property type="evidence" value="ECO:0007669"/>
    <property type="project" value="UniProtKB-UniRule"/>
</dbReference>
<dbReference type="Pfam" id="PF22599">
    <property type="entry name" value="SecDF_P1_head"/>
    <property type="match status" value="1"/>
</dbReference>
<keyword evidence="2 9" id="KW-0813">Transport</keyword>
<comment type="subcellular location">
    <subcellularLocation>
        <location evidence="1 9">Cell membrane</location>
        <topology evidence="1 9">Multi-pass membrane protein</topology>
    </subcellularLocation>
</comment>
<dbReference type="InterPro" id="IPR005791">
    <property type="entry name" value="SecD"/>
</dbReference>
<evidence type="ECO:0000313" key="13">
    <source>
        <dbReference type="Proteomes" id="UP000192790"/>
    </source>
</evidence>
<evidence type="ECO:0000256" key="7">
    <source>
        <dbReference type="ARBA" id="ARBA00023010"/>
    </source>
</evidence>
<dbReference type="HAMAP" id="MF_01463_B">
    <property type="entry name" value="SecD_B"/>
    <property type="match status" value="1"/>
</dbReference>
<dbReference type="InterPro" id="IPR022813">
    <property type="entry name" value="SecD/SecF_arch_bac"/>
</dbReference>
<dbReference type="Proteomes" id="UP000192790">
    <property type="component" value="Unassembled WGS sequence"/>
</dbReference>
<proteinExistence type="inferred from homology"/>
<feature type="transmembrane region" description="Helical" evidence="9">
    <location>
        <begin position="381"/>
        <end position="400"/>
    </location>
</feature>
<dbReference type="GO" id="GO:0005886">
    <property type="term" value="C:plasma membrane"/>
    <property type="evidence" value="ECO:0007669"/>
    <property type="project" value="UniProtKB-SubCell"/>
</dbReference>
<dbReference type="SUPFAM" id="SSF82866">
    <property type="entry name" value="Multidrug efflux transporter AcrB transmembrane domain"/>
    <property type="match status" value="1"/>
</dbReference>
<dbReference type="EMBL" id="FWXW01000002">
    <property type="protein sequence ID" value="SMC50243.1"/>
    <property type="molecule type" value="Genomic_DNA"/>
</dbReference>
<feature type="transmembrane region" description="Helical" evidence="9">
    <location>
        <begin position="9"/>
        <end position="28"/>
    </location>
</feature>
<dbReference type="PANTHER" id="PTHR30081">
    <property type="entry name" value="PROTEIN-EXPORT MEMBRANE PROTEIN SEC"/>
    <property type="match status" value="1"/>
</dbReference>
<comment type="subunit">
    <text evidence="9">Forms a complex with SecF. Part of the essential Sec protein translocation apparatus which comprises SecA, SecYEG and auxiliary proteins SecDF. Other proteins may also be involved.</text>
</comment>
<evidence type="ECO:0000313" key="12">
    <source>
        <dbReference type="EMBL" id="SMC50243.1"/>
    </source>
</evidence>
<keyword evidence="8 9" id="KW-0472">Membrane</keyword>
<feature type="transmembrane region" description="Helical" evidence="9">
    <location>
        <begin position="344"/>
        <end position="369"/>
    </location>
</feature>
<accession>A0A1W1ZPR1</accession>
<keyword evidence="3 9" id="KW-1003">Cell membrane</keyword>
<dbReference type="PANTHER" id="PTHR30081:SF1">
    <property type="entry name" value="PROTEIN TRANSLOCASE SUBUNIT SECD"/>
    <property type="match status" value="1"/>
</dbReference>
<evidence type="ECO:0000256" key="5">
    <source>
        <dbReference type="ARBA" id="ARBA00022927"/>
    </source>
</evidence>
<dbReference type="InterPro" id="IPR055344">
    <property type="entry name" value="SecD_SecF_C_bact"/>
</dbReference>
<dbReference type="AlphaFoldDB" id="A0A1W1ZPR1"/>
<keyword evidence="13" id="KW-1185">Reference proteome</keyword>
<comment type="function">
    <text evidence="9">Part of the Sec protein translocase complex. Interacts with the SecYEG preprotein conducting channel. SecDF uses the proton motive force (PMF) to complete protein translocation after the ATP-dependent function of SecA.</text>
</comment>
<name>A0A1W1ZPR1_9FIRM</name>
<evidence type="ECO:0000259" key="11">
    <source>
        <dbReference type="Pfam" id="PF22599"/>
    </source>
</evidence>
<keyword evidence="4 9" id="KW-0812">Transmembrane</keyword>
<protein>
    <recommendedName>
        <fullName evidence="9">Protein translocase subunit SecD</fullName>
    </recommendedName>
</protein>
<feature type="domain" description="Protein export membrane protein SecD/SecF C-terminal" evidence="10">
    <location>
        <begin position="232"/>
        <end position="392"/>
    </location>
</feature>
<gene>
    <name evidence="9" type="primary">secD</name>
    <name evidence="12" type="ORF">SAMN02745168_1271</name>
</gene>
<comment type="caution">
    <text evidence="9">Lacks conserved residue(s) required for the propagation of feature annotation.</text>
</comment>
<dbReference type="Gene3D" id="3.30.1360.200">
    <property type="match status" value="1"/>
</dbReference>
<reference evidence="12 13" key="1">
    <citation type="submission" date="2017-04" db="EMBL/GenBank/DDBJ databases">
        <authorList>
            <person name="Afonso C.L."/>
            <person name="Miller P.J."/>
            <person name="Scott M.A."/>
            <person name="Spackman E."/>
            <person name="Goraichik I."/>
            <person name="Dimitrov K.M."/>
            <person name="Suarez D.L."/>
            <person name="Swayne D.E."/>
        </authorList>
    </citation>
    <scope>NUCLEOTIDE SEQUENCE [LARGE SCALE GENOMIC DNA]</scope>
    <source>
        <strain evidence="12 13">DSM 12816</strain>
    </source>
</reference>
<dbReference type="GO" id="GO:0065002">
    <property type="term" value="P:intracellular protein transmembrane transport"/>
    <property type="evidence" value="ECO:0007669"/>
    <property type="project" value="UniProtKB-UniRule"/>
</dbReference>
<keyword evidence="7 9" id="KW-0811">Translocation</keyword>
<feature type="transmembrane region" description="Helical" evidence="9">
    <location>
        <begin position="302"/>
        <end position="323"/>
    </location>
</feature>
<dbReference type="InterPro" id="IPR054384">
    <property type="entry name" value="SecDF_P1_head"/>
</dbReference>
<dbReference type="Gene3D" id="1.20.1640.10">
    <property type="entry name" value="Multidrug efflux transporter AcrB transmembrane domain"/>
    <property type="match status" value="1"/>
</dbReference>
<feature type="transmembrane region" description="Helical" evidence="9">
    <location>
        <begin position="248"/>
        <end position="270"/>
    </location>
</feature>
<dbReference type="NCBIfam" id="TIGR00916">
    <property type="entry name" value="2A0604s01"/>
    <property type="match status" value="1"/>
</dbReference>
<evidence type="ECO:0000256" key="2">
    <source>
        <dbReference type="ARBA" id="ARBA00022448"/>
    </source>
</evidence>
<dbReference type="NCBIfam" id="TIGR01129">
    <property type="entry name" value="secD"/>
    <property type="match status" value="1"/>
</dbReference>
<keyword evidence="5 9" id="KW-0653">Protein transport</keyword>
<sequence length="422" mass="45141">MGSARMKPAFFIVVLITAFALYVALFGLKLGGLTLNGANNMRFGIDIRGGVEAVYSPKDLDRAPTDDELEAAKAIIETRMDAQNITDRDVKIDSANGQIIVQFPWKSDETDFDPQKAVSELGETAHLTFRDPDGNIVLEGSDVKKSYADFTSTTKTPIVVLELTDDGATKFSEATGRLVGQKISIYMDDTLISAPTVKTQITGGEAYIDNMESEDAAAALAQKISSGALPFSMEAKTTNIISPTLGTGALNVMVLAGEVAFALVCLFMLLYYRVPGLVACVALALQVTGQLLALSIPQFTLTLPGIAGVILSVGMGVDANVIVSERIKEELNSGKTLRSAIDTGFSRAFSSVFDGNITTIIVAIILLIFGSGSLLSFGYTLLWGIIMNFVAGISASRLMIRSLAEYKGLRKPQYFGARRLAQ</sequence>
<dbReference type="STRING" id="1122930.SAMN02745168_1271"/>